<dbReference type="STRING" id="872965.SE16_12345"/>
<dbReference type="EMBL" id="LGKN01000006">
    <property type="protein sequence ID" value="KPL87277.1"/>
    <property type="molecule type" value="Genomic_DNA"/>
</dbReference>
<dbReference type="NCBIfam" id="TIGR00150">
    <property type="entry name" value="T6A_YjeE"/>
    <property type="match status" value="1"/>
</dbReference>
<dbReference type="EMBL" id="BBZA01000076">
    <property type="protein sequence ID" value="GAP62719.1"/>
    <property type="molecule type" value="Genomic_DNA"/>
</dbReference>
<evidence type="ECO:0000256" key="7">
    <source>
        <dbReference type="ARBA" id="ARBA00022741"/>
    </source>
</evidence>
<evidence type="ECO:0000256" key="3">
    <source>
        <dbReference type="ARBA" id="ARBA00019010"/>
    </source>
</evidence>
<keyword evidence="13" id="KW-1185">Reference proteome</keyword>
<protein>
    <recommendedName>
        <fullName evidence="3">tRNA threonylcarbamoyladenosine biosynthesis protein TsaE</fullName>
    </recommendedName>
    <alternativeName>
        <fullName evidence="10">t(6)A37 threonylcarbamoyladenosine biosynthesis protein TsaE</fullName>
    </alternativeName>
</protein>
<keyword evidence="4" id="KW-0963">Cytoplasm</keyword>
<evidence type="ECO:0000256" key="1">
    <source>
        <dbReference type="ARBA" id="ARBA00004496"/>
    </source>
</evidence>
<accession>A0A0M8K8M6</accession>
<comment type="caution">
    <text evidence="11">The sequence shown here is derived from an EMBL/GenBank/DDBJ whole genome shotgun (WGS) entry which is preliminary data.</text>
</comment>
<dbReference type="Proteomes" id="UP000050502">
    <property type="component" value="Unassembled WGS sequence"/>
</dbReference>
<reference evidence="12 14" key="2">
    <citation type="submission" date="2015-07" db="EMBL/GenBank/DDBJ databases">
        <title>Whole genome sequence of Ardenticatena maritima DSM 23922.</title>
        <authorList>
            <person name="Hemp J."/>
            <person name="Ward L.M."/>
            <person name="Pace L.A."/>
            <person name="Fischer W.W."/>
        </authorList>
    </citation>
    <scope>NUCLEOTIDE SEQUENCE [LARGE SCALE GENOMIC DNA]</scope>
    <source>
        <strain evidence="12 14">110S</strain>
    </source>
</reference>
<evidence type="ECO:0000256" key="2">
    <source>
        <dbReference type="ARBA" id="ARBA00007599"/>
    </source>
</evidence>
<reference evidence="13" key="3">
    <citation type="submission" date="2015-08" db="EMBL/GenBank/DDBJ databases">
        <title>Draft Genome Sequence of a Heterotrophic Facultative Anaerobic Bacterium Ardenticatena maritima Strain 110S.</title>
        <authorList>
            <person name="Kawaichi S."/>
            <person name="Yoshida T."/>
            <person name="Sako Y."/>
            <person name="Nakamura R."/>
        </authorList>
    </citation>
    <scope>NUCLEOTIDE SEQUENCE [LARGE SCALE GENOMIC DNA]</scope>
    <source>
        <strain evidence="13">110S</strain>
    </source>
</reference>
<dbReference type="InParanoid" id="A0A0M8K8M6"/>
<comment type="subcellular location">
    <subcellularLocation>
        <location evidence="1">Cytoplasm</location>
    </subcellularLocation>
</comment>
<dbReference type="InterPro" id="IPR003442">
    <property type="entry name" value="T6A_TsaE"/>
</dbReference>
<name>A0A0M8K8M6_9CHLR</name>
<keyword evidence="8" id="KW-0067">ATP-binding</keyword>
<proteinExistence type="inferred from homology"/>
<dbReference type="RefSeq" id="WP_054492618.1">
    <property type="nucleotide sequence ID" value="NZ_BBZA01000076.1"/>
</dbReference>
<evidence type="ECO:0000256" key="6">
    <source>
        <dbReference type="ARBA" id="ARBA00022723"/>
    </source>
</evidence>
<evidence type="ECO:0000256" key="8">
    <source>
        <dbReference type="ARBA" id="ARBA00022840"/>
    </source>
</evidence>
<dbReference type="SUPFAM" id="SSF52540">
    <property type="entry name" value="P-loop containing nucleoside triphosphate hydrolases"/>
    <property type="match status" value="1"/>
</dbReference>
<keyword evidence="9" id="KW-0460">Magnesium</keyword>
<evidence type="ECO:0000256" key="4">
    <source>
        <dbReference type="ARBA" id="ARBA00022490"/>
    </source>
</evidence>
<keyword evidence="7" id="KW-0547">Nucleotide-binding</keyword>
<evidence type="ECO:0000256" key="5">
    <source>
        <dbReference type="ARBA" id="ARBA00022694"/>
    </source>
</evidence>
<keyword evidence="6" id="KW-0479">Metal-binding</keyword>
<reference evidence="11 13" key="1">
    <citation type="journal article" date="2015" name="Genome Announc.">
        <title>Draft Genome Sequence of a Heterotrophic Facultative Anaerobic Thermophilic Bacterium, Ardenticatena maritima Strain 110ST.</title>
        <authorList>
            <person name="Kawaichi S."/>
            <person name="Yoshida T."/>
            <person name="Sako Y."/>
            <person name="Nakamura R."/>
        </authorList>
    </citation>
    <scope>NUCLEOTIDE SEQUENCE [LARGE SCALE GENOMIC DNA]</scope>
    <source>
        <strain evidence="11 13">110S</strain>
    </source>
</reference>
<evidence type="ECO:0000256" key="10">
    <source>
        <dbReference type="ARBA" id="ARBA00032441"/>
    </source>
</evidence>
<dbReference type="GO" id="GO:0005737">
    <property type="term" value="C:cytoplasm"/>
    <property type="evidence" value="ECO:0007669"/>
    <property type="project" value="UniProtKB-SubCell"/>
</dbReference>
<evidence type="ECO:0000256" key="9">
    <source>
        <dbReference type="ARBA" id="ARBA00022842"/>
    </source>
</evidence>
<comment type="similarity">
    <text evidence="2">Belongs to the TsaE family.</text>
</comment>
<dbReference type="GO" id="GO:0005524">
    <property type="term" value="F:ATP binding"/>
    <property type="evidence" value="ECO:0007669"/>
    <property type="project" value="UniProtKB-KW"/>
</dbReference>
<gene>
    <name evidence="11" type="primary">tsaE</name>
    <name evidence="11" type="ORF">ARMA_1142</name>
    <name evidence="12" type="ORF">SE16_12345</name>
</gene>
<evidence type="ECO:0000313" key="12">
    <source>
        <dbReference type="EMBL" id="KPL87277.1"/>
    </source>
</evidence>
<dbReference type="OrthoDB" id="9815896at2"/>
<evidence type="ECO:0000313" key="11">
    <source>
        <dbReference type="EMBL" id="GAP62719.1"/>
    </source>
</evidence>
<dbReference type="InterPro" id="IPR027417">
    <property type="entry name" value="P-loop_NTPase"/>
</dbReference>
<dbReference type="AlphaFoldDB" id="A0A0M8K8M6"/>
<dbReference type="Gene3D" id="3.40.50.300">
    <property type="entry name" value="P-loop containing nucleotide triphosphate hydrolases"/>
    <property type="match status" value="1"/>
</dbReference>
<sequence length="164" mass="18497">MPVIEPNTLDFFSHSPEQTRRLGARLAQLLEPGDIILLTGTLGAGKTHFVQGLARGLGVQRPVRSPTFTLVSEYPEGRIPLYHADLYRLNSEAELETVGLEEYMERGDGVVAVEWAEKAADWFPEGMWIRFEHADDAKRRVIMKPVGERALRLLHAFRQAAFGR</sequence>
<dbReference type="PANTHER" id="PTHR33540:SF2">
    <property type="entry name" value="TRNA THREONYLCARBAMOYLADENOSINE BIOSYNTHESIS PROTEIN TSAE"/>
    <property type="match status" value="1"/>
</dbReference>
<dbReference type="PATRIC" id="fig|872965.6.peg.2933"/>
<organism evidence="11 13">
    <name type="scientific">Ardenticatena maritima</name>
    <dbReference type="NCBI Taxonomy" id="872965"/>
    <lineage>
        <taxon>Bacteria</taxon>
        <taxon>Bacillati</taxon>
        <taxon>Chloroflexota</taxon>
        <taxon>Ardenticatenia</taxon>
        <taxon>Ardenticatenales</taxon>
        <taxon>Ardenticatenaceae</taxon>
        <taxon>Ardenticatena</taxon>
    </lineage>
</organism>
<dbReference type="GO" id="GO:0046872">
    <property type="term" value="F:metal ion binding"/>
    <property type="evidence" value="ECO:0007669"/>
    <property type="project" value="UniProtKB-KW"/>
</dbReference>
<dbReference type="GO" id="GO:0002949">
    <property type="term" value="P:tRNA threonylcarbamoyladenosine modification"/>
    <property type="evidence" value="ECO:0007669"/>
    <property type="project" value="InterPro"/>
</dbReference>
<dbReference type="Proteomes" id="UP000037784">
    <property type="component" value="Unassembled WGS sequence"/>
</dbReference>
<evidence type="ECO:0000313" key="13">
    <source>
        <dbReference type="Proteomes" id="UP000037784"/>
    </source>
</evidence>
<dbReference type="PANTHER" id="PTHR33540">
    <property type="entry name" value="TRNA THREONYLCARBAMOYLADENOSINE BIOSYNTHESIS PROTEIN TSAE"/>
    <property type="match status" value="1"/>
</dbReference>
<evidence type="ECO:0000313" key="14">
    <source>
        <dbReference type="Proteomes" id="UP000050502"/>
    </source>
</evidence>
<keyword evidence="5" id="KW-0819">tRNA processing</keyword>
<dbReference type="FunCoup" id="A0A0M8K8M6">
    <property type="interactions" value="403"/>
</dbReference>
<dbReference type="Pfam" id="PF02367">
    <property type="entry name" value="TsaE"/>
    <property type="match status" value="1"/>
</dbReference>